<feature type="region of interest" description="Disordered" evidence="1">
    <location>
        <begin position="1082"/>
        <end position="1107"/>
    </location>
</feature>
<reference evidence="2" key="1">
    <citation type="journal article" date="2017" name="Gigascience">
        <title>The genome draft of coconut (Cocos nucifera).</title>
        <authorList>
            <person name="Xiao Y."/>
            <person name="Xu P."/>
            <person name="Fan H."/>
            <person name="Baudouin L."/>
            <person name="Xia W."/>
            <person name="Bocs S."/>
            <person name="Xu J."/>
            <person name="Li Q."/>
            <person name="Guo A."/>
            <person name="Zhou L."/>
            <person name="Li J."/>
            <person name="Wu Y."/>
            <person name="Ma Z."/>
            <person name="Armero A."/>
            <person name="Issali A.E."/>
            <person name="Liu N."/>
            <person name="Peng M."/>
            <person name="Yang Y."/>
        </authorList>
    </citation>
    <scope>NUCLEOTIDE SEQUENCE</scope>
    <source>
        <tissue evidence="2">Spear leaf of Hainan Tall coconut</tissue>
    </source>
</reference>
<protein>
    <submittedName>
        <fullName evidence="2">Uncharacterized protein</fullName>
    </submittedName>
</protein>
<comment type="caution">
    <text evidence="2">The sequence shown here is derived from an EMBL/GenBank/DDBJ whole genome shotgun (WGS) entry which is preliminary data.</text>
</comment>
<feature type="compositionally biased region" description="Basic and acidic residues" evidence="1">
    <location>
        <begin position="8"/>
        <end position="56"/>
    </location>
</feature>
<reference evidence="2" key="2">
    <citation type="submission" date="2019-07" db="EMBL/GenBank/DDBJ databases">
        <authorList>
            <person name="Yang Y."/>
            <person name="Bocs S."/>
            <person name="Baudouin L."/>
        </authorList>
    </citation>
    <scope>NUCLEOTIDE SEQUENCE</scope>
    <source>
        <tissue evidence="2">Spear leaf of Hainan Tall coconut</tissue>
    </source>
</reference>
<evidence type="ECO:0000313" key="2">
    <source>
        <dbReference type="EMBL" id="KAG1365719.1"/>
    </source>
</evidence>
<name>A0A8K0NA73_COCNU</name>
<feature type="compositionally biased region" description="Polar residues" evidence="1">
    <location>
        <begin position="66"/>
        <end position="76"/>
    </location>
</feature>
<dbReference type="InterPro" id="IPR014721">
    <property type="entry name" value="Ribsml_uS5_D2-typ_fold_subgr"/>
</dbReference>
<feature type="compositionally biased region" description="Basic and acidic residues" evidence="1">
    <location>
        <begin position="1088"/>
        <end position="1102"/>
    </location>
</feature>
<evidence type="ECO:0000313" key="3">
    <source>
        <dbReference type="Proteomes" id="UP000797356"/>
    </source>
</evidence>
<feature type="region of interest" description="Disordered" evidence="1">
    <location>
        <begin position="1473"/>
        <end position="1496"/>
    </location>
</feature>
<dbReference type="OrthoDB" id="758862at2759"/>
<gene>
    <name evidence="2" type="ORF">COCNU_12G007190</name>
</gene>
<evidence type="ECO:0000256" key="1">
    <source>
        <dbReference type="SAM" id="MobiDB-lite"/>
    </source>
</evidence>
<feature type="compositionally biased region" description="Basic and acidic residues" evidence="1">
    <location>
        <begin position="1473"/>
        <end position="1483"/>
    </location>
</feature>
<organism evidence="2 3">
    <name type="scientific">Cocos nucifera</name>
    <name type="common">Coconut palm</name>
    <dbReference type="NCBI Taxonomy" id="13894"/>
    <lineage>
        <taxon>Eukaryota</taxon>
        <taxon>Viridiplantae</taxon>
        <taxon>Streptophyta</taxon>
        <taxon>Embryophyta</taxon>
        <taxon>Tracheophyta</taxon>
        <taxon>Spermatophyta</taxon>
        <taxon>Magnoliopsida</taxon>
        <taxon>Liliopsida</taxon>
        <taxon>Arecaceae</taxon>
        <taxon>Arecoideae</taxon>
        <taxon>Cocoseae</taxon>
        <taxon>Attaleinae</taxon>
        <taxon>Cocos</taxon>
    </lineage>
</organism>
<feature type="region of interest" description="Disordered" evidence="1">
    <location>
        <begin position="1428"/>
        <end position="1449"/>
    </location>
</feature>
<proteinExistence type="predicted"/>
<dbReference type="Gene3D" id="3.30.230.10">
    <property type="match status" value="1"/>
</dbReference>
<dbReference type="Proteomes" id="UP000797356">
    <property type="component" value="Chromosome 12"/>
</dbReference>
<dbReference type="EMBL" id="CM017883">
    <property type="protein sequence ID" value="KAG1365719.1"/>
    <property type="molecule type" value="Genomic_DNA"/>
</dbReference>
<feature type="region of interest" description="Disordered" evidence="1">
    <location>
        <begin position="1"/>
        <end position="85"/>
    </location>
</feature>
<accession>A0A8K0NA73</accession>
<keyword evidence="3" id="KW-1185">Reference proteome</keyword>
<dbReference type="PANTHER" id="PTHR34536">
    <property type="entry name" value="DENTIN SIALOPHOSPHOPROTEIN-LIKE PROTEIN"/>
    <property type="match status" value="1"/>
</dbReference>
<sequence>MKGGKHSLSPDDSRSPRERMSPPLRERREAERNGSDYGDSPRKENSRSPMSQERESPPMNRRSRSPETTNGRSPSPRNERDDGLSGSSAIVCAALNCLLDFYGIRHLVKVEIRPGLILSAERELGIVAGLQDRVAQVYGGLVYMDFSKEYMDKSGHGMYTPMDISLLPPLHLIYAENPSDSGKLGVNPHGRQDGDLILGIPIKKRPLILAQSPPLPPQTPSSQDGDCGTPQKNLHCLETKPAVLENDGLPASGTNFTIKGSSSESIGDTNLVPNREGLSGLSHHEEGLKMALGSDTGTCVEEQVAGSTLRLSALKELLDLPLSESSGGVFVPIDKSAIHKVIGDTEFQMTLKGRFALSDDAQTSERSLLKLEKLDFCCDHSSAEKQQHLQSRCSSAEVKVDSAFPYSNRSNWDLNTTMDAWEGSLNDPNHETGGYEAGLVSTFSRESNGTDETLGNSQNLNAKNQMSSNLSLPINELHDSAACLNSQCKSVINSEYCATLGAACPAVRLNSITEMPFPSSLVKPIPPSCNSKLATCGAVKAEPCDERSHLDAQKVETSSVKAAGCKDVKTELCEHLGEARKATGYGDLKSACKAAVKSEPLENKAQQNLGSTDMPQYESEYFNKALSLMSQSQVLSTNHDGSELPPGCIPRNMRENVGGATEHSVQTLNPHNYIPCSGGEIPISTSHPQNASGFVNKCSNMFSEAHISEAEEIVSAKKAWETAEAKSSGTIEVLAQTGCPDGVSYHSSESTLADELHVGLHGNSNVDEVQEAKIDVAAEIKEESHDNTCKSDSSCHDIGTMNIVCKQSGQIDDYEDGEVTDMALHCGIEDSCEEGKLQQVNATSNADPINHLDVSIVMPSSVDVQENRTENLDKLLDNLQGTEGGDVGLCNDKNDHGIDKATNPHEFAAVGGVIYGSAEKRLIKTISNNCWDQSKRNKDPEAKLPYGGSLHAGTIKEGSRGEIVRQLEKNSRGSDILRAKASVLSKTESDKNSDTIKHVGSNHGRIIDLKSTRDGLAFGKSKSLPDKPFSSLLVREDSIGKLWRQDRSHYWGSRDENCSDRSRKFEGNKNYEHLVAKRGSNFKHIRSRDRNEIRSSHDDRNSEPGNLLEQLNSSGGYRFPRPKCASEVVSSGSIGNAGRMARKPINGEFRTFSRMPYKRRSPGERGREPVGSQMIHHLHPMRDISPSRCIGRDVPDFELLAHEEKLLRNLPNDMVDPPLLLHDRSQFERAEGTVNHRVRRSLSPIRQGSSKHIPHMYSEISPMSDMRSLHQWSPPRRKSDVFDGHPELIHCRSPPVVRLGGMRPPHQHAYFMEDTRVRRQGSPHYVPRLPDDMVDFGPSRENDYQRYVMHPSRNFRRFDLIESCESADEELCSPLLRRQFHEPMGDDDYSADRRKYRERHEPVRSMRRARDDNTVNFDFRDERDPRPFRHCREANGQVPERGSLGNFDRHIRNRLGNAFSRLRGIEEPEDNYRYHEEPRRRNDASYNNGRPKRRRL</sequence>
<dbReference type="PANTHER" id="PTHR34536:SF4">
    <property type="entry name" value="BTZ DOMAIN-CONTAINING PROTEIN"/>
    <property type="match status" value="1"/>
</dbReference>
<dbReference type="SUPFAM" id="SSF54211">
    <property type="entry name" value="Ribosomal protein S5 domain 2-like"/>
    <property type="match status" value="1"/>
</dbReference>
<dbReference type="InterPro" id="IPR020568">
    <property type="entry name" value="Ribosomal_Su5_D2-typ_SF"/>
</dbReference>